<feature type="compositionally biased region" description="Basic and acidic residues" evidence="1">
    <location>
        <begin position="654"/>
        <end position="675"/>
    </location>
</feature>
<evidence type="ECO:0000313" key="4">
    <source>
        <dbReference type="Proteomes" id="UP001152649"/>
    </source>
</evidence>
<dbReference type="CDD" id="cd00180">
    <property type="entry name" value="PKc"/>
    <property type="match status" value="1"/>
</dbReference>
<feature type="region of interest" description="Disordered" evidence="1">
    <location>
        <begin position="1089"/>
        <end position="1127"/>
    </location>
</feature>
<dbReference type="Proteomes" id="UP001152649">
    <property type="component" value="Unassembled WGS sequence"/>
</dbReference>
<dbReference type="InterPro" id="IPR011009">
    <property type="entry name" value="Kinase-like_dom_sf"/>
</dbReference>
<dbReference type="Pfam" id="PF00069">
    <property type="entry name" value="Pkinase"/>
    <property type="match status" value="1"/>
</dbReference>
<feature type="compositionally biased region" description="Low complexity" evidence="1">
    <location>
        <begin position="1217"/>
        <end position="1236"/>
    </location>
</feature>
<feature type="region of interest" description="Disordered" evidence="1">
    <location>
        <begin position="1205"/>
        <end position="1236"/>
    </location>
</feature>
<feature type="domain" description="Protein kinase" evidence="2">
    <location>
        <begin position="312"/>
        <end position="555"/>
    </location>
</feature>
<feature type="region of interest" description="Disordered" evidence="1">
    <location>
        <begin position="638"/>
        <end position="774"/>
    </location>
</feature>
<feature type="compositionally biased region" description="Polar residues" evidence="1">
    <location>
        <begin position="793"/>
        <end position="803"/>
    </location>
</feature>
<evidence type="ECO:0000313" key="3">
    <source>
        <dbReference type="EMBL" id="CAG8394617.1"/>
    </source>
</evidence>
<feature type="region of interest" description="Disordered" evidence="1">
    <location>
        <begin position="1"/>
        <end position="20"/>
    </location>
</feature>
<evidence type="ECO:0000256" key="1">
    <source>
        <dbReference type="SAM" id="MobiDB-lite"/>
    </source>
</evidence>
<name>A0A9W4JEX1_9EURO</name>
<gene>
    <name evidence="3" type="ORF">PSALAMII_LOCUS7150</name>
</gene>
<dbReference type="PANTHER" id="PTHR44167">
    <property type="entry name" value="OVARIAN-SPECIFIC SERINE/THREONINE-PROTEIN KINASE LOK-RELATED"/>
    <property type="match status" value="1"/>
</dbReference>
<feature type="compositionally biased region" description="Low complexity" evidence="1">
    <location>
        <begin position="1283"/>
        <end position="1296"/>
    </location>
</feature>
<feature type="region of interest" description="Disordered" evidence="1">
    <location>
        <begin position="789"/>
        <end position="851"/>
    </location>
</feature>
<protein>
    <recommendedName>
        <fullName evidence="2">Protein kinase domain-containing protein</fullName>
    </recommendedName>
</protein>
<dbReference type="GO" id="GO:0004674">
    <property type="term" value="F:protein serine/threonine kinase activity"/>
    <property type="evidence" value="ECO:0007669"/>
    <property type="project" value="TreeGrafter"/>
</dbReference>
<dbReference type="Gene3D" id="1.10.510.10">
    <property type="entry name" value="Transferase(Phosphotransferase) domain 1"/>
    <property type="match status" value="1"/>
</dbReference>
<accession>A0A9W4JEX1</accession>
<proteinExistence type="predicted"/>
<dbReference type="SUPFAM" id="SSF56112">
    <property type="entry name" value="Protein kinase-like (PK-like)"/>
    <property type="match status" value="1"/>
</dbReference>
<dbReference type="GO" id="GO:0005524">
    <property type="term" value="F:ATP binding"/>
    <property type="evidence" value="ECO:0007669"/>
    <property type="project" value="InterPro"/>
</dbReference>
<feature type="compositionally biased region" description="Polar residues" evidence="1">
    <location>
        <begin position="892"/>
        <end position="920"/>
    </location>
</feature>
<dbReference type="InterPro" id="IPR000719">
    <property type="entry name" value="Prot_kinase_dom"/>
</dbReference>
<feature type="compositionally biased region" description="Basic and acidic residues" evidence="1">
    <location>
        <begin position="32"/>
        <end position="57"/>
    </location>
</feature>
<feature type="region of interest" description="Disordered" evidence="1">
    <location>
        <begin position="29"/>
        <end position="153"/>
    </location>
</feature>
<feature type="region of interest" description="Disordered" evidence="1">
    <location>
        <begin position="879"/>
        <end position="920"/>
    </location>
</feature>
<dbReference type="PANTHER" id="PTHR44167:SF24">
    <property type="entry name" value="SERINE_THREONINE-PROTEIN KINASE CHK2"/>
    <property type="match status" value="1"/>
</dbReference>
<evidence type="ECO:0000259" key="2">
    <source>
        <dbReference type="PROSITE" id="PS50011"/>
    </source>
</evidence>
<feature type="compositionally biased region" description="Polar residues" evidence="1">
    <location>
        <begin position="730"/>
        <end position="739"/>
    </location>
</feature>
<feature type="compositionally biased region" description="Low complexity" evidence="1">
    <location>
        <begin position="1092"/>
        <end position="1112"/>
    </location>
</feature>
<feature type="region of interest" description="Disordered" evidence="1">
    <location>
        <begin position="1282"/>
        <end position="1316"/>
    </location>
</feature>
<feature type="compositionally biased region" description="Basic and acidic residues" evidence="1">
    <location>
        <begin position="73"/>
        <end position="97"/>
    </location>
</feature>
<dbReference type="EMBL" id="CAJVPG010000333">
    <property type="protein sequence ID" value="CAG8394617.1"/>
    <property type="molecule type" value="Genomic_DNA"/>
</dbReference>
<dbReference type="GO" id="GO:0005634">
    <property type="term" value="C:nucleus"/>
    <property type="evidence" value="ECO:0007669"/>
    <property type="project" value="TreeGrafter"/>
</dbReference>
<feature type="region of interest" description="Disordered" evidence="1">
    <location>
        <begin position="1034"/>
        <end position="1054"/>
    </location>
</feature>
<dbReference type="OrthoDB" id="40134at2759"/>
<sequence>MAIAVANCSQTPSALDKQKQSMWQRLGWRKLLGRDDRESDSQDETSEHSRAKHDNLTRRISRKVGVGIPKKRQSSDLERLAPREPDHRRALSADRRPMSAQRTRTRSPPPTDPRQSAPEIQWLGPPTTTVDDSENDGMAISDWDPYPDPYPDPDPELDDMDMDMDMDMDISKGESEAEDPIDLEMELEQRWILNLSMHFRDRSEREKFFVTYAETPNRWRRVTVSCDYRDAPPGSLEDELKGLRYQRDKCARIYESIRESLLGIRFYDGVTNLKLETSDGQLHVFVTEDVNETIPYPPISSIGHLVGAPMVPEHMLHFESHLSGFVYKVNFGGRYYIKKEIPGPDTVDEFLYEINALHALNGIPSVIQTEGIVIDEERCVVKGLLISYAEQGALIDILYENHGRTEFARRERWAKQIVQGLCEIHESGYVQGDFTLANIVVDAADNAKIIDINRRGCPVGWEPPEIAAKIESNQRISMYIGVKTDLFQLGMTLWALAMEDDEPERQPRPLYLSEDAKVPDYYRRIVQICLSPNPRHRLSAKELLLMFPSSVHTMCIPAARPLQIVPNHPGYLPQNDYDWSQHPPPNFGMTDPRDMMPQDDHYYAKNEFLDGAYRDLQQPIFDKRGLEKPSTVTLAEANGDTAFSSKPSSSSTLNHHEATNKDGYLDYSRYSDEPSYHLPSENQGDVAAPNPYDTSRKNVHGQPEKPLAVSDEPSDANTPIRAQQPPITRDLSTGSTGQLPKNLPAHADNVTSASLAPKTPPKPQDAKWSNQKATKEDDILTSSCLSINPALASPQTPQGSQSAPTTTIPPSTPTERDDSNKPFTKSTDTKSTFSGSSPARSLIGSGSSMSPKAGITGASLGLGTKFPAASPFTNMLRQSGGQQGFKSAGVKPTTTPYTATSSVQPSIPISTPNPTQTSVVDSSRTTLNARSNNAAPAQSQAMTIDAVSSLASDLESSSLLGSSLPISPASVDSEVAPVTQAVRSSDMKTSELNALDTKPAWTSPQKLEASTLDSKMPVSLASINPTPISKVTNGSYVKPTGAPPTLLRSPDSTSSLIDSRLPISPATVNSKSIAEAVNQPYTPPINTKHIFPRPSDSAPSLLSSRLPISPASTNSASGTEHAERLPPKPAYTEPILARPSDSISLLRSQLPISPSLADAVPVATSMGQSSIIPSTSSPTLLDSSLPISPASMNSFIPAQAPSQSLSKSMTRFEPVESPDSSSLLSSSLPISPASADSNPAVIRNAPLYKPVTEATLAQPSDQSILLSSSLPISPAFVNPAPSPATAAVPAAHRAPASQVSHSVRHRPATYFSRAAS</sequence>
<reference evidence="3" key="1">
    <citation type="submission" date="2021-07" db="EMBL/GenBank/DDBJ databases">
        <authorList>
            <person name="Branca A.L. A."/>
        </authorList>
    </citation>
    <scope>NUCLEOTIDE SEQUENCE</scope>
</reference>
<organism evidence="3 4">
    <name type="scientific">Penicillium salamii</name>
    <dbReference type="NCBI Taxonomy" id="1612424"/>
    <lineage>
        <taxon>Eukaryota</taxon>
        <taxon>Fungi</taxon>
        <taxon>Dikarya</taxon>
        <taxon>Ascomycota</taxon>
        <taxon>Pezizomycotina</taxon>
        <taxon>Eurotiomycetes</taxon>
        <taxon>Eurotiomycetidae</taxon>
        <taxon>Eurotiales</taxon>
        <taxon>Aspergillaceae</taxon>
        <taxon>Penicillium</taxon>
    </lineage>
</organism>
<feature type="compositionally biased region" description="Low complexity" evidence="1">
    <location>
        <begin position="823"/>
        <end position="837"/>
    </location>
</feature>
<comment type="caution">
    <text evidence="3">The sequence shown here is derived from an EMBL/GenBank/DDBJ whole genome shotgun (WGS) entry which is preliminary data.</text>
</comment>
<dbReference type="GO" id="GO:0044773">
    <property type="term" value="P:mitotic DNA damage checkpoint signaling"/>
    <property type="evidence" value="ECO:0007669"/>
    <property type="project" value="TreeGrafter"/>
</dbReference>
<keyword evidence="4" id="KW-1185">Reference proteome</keyword>
<dbReference type="PROSITE" id="PS50011">
    <property type="entry name" value="PROTEIN_KINASE_DOM"/>
    <property type="match status" value="1"/>
</dbReference>